<proteinExistence type="predicted"/>
<evidence type="ECO:0000313" key="6">
    <source>
        <dbReference type="EMBL" id="MBL0407473.1"/>
    </source>
</evidence>
<dbReference type="InterPro" id="IPR002126">
    <property type="entry name" value="Cadherin-like_dom"/>
</dbReference>
<feature type="domain" description="Cadherin" evidence="5">
    <location>
        <begin position="499"/>
        <end position="599"/>
    </location>
</feature>
<keyword evidence="7" id="KW-1185">Reference proteome</keyword>
<dbReference type="GO" id="GO:0005509">
    <property type="term" value="F:calcium ion binding"/>
    <property type="evidence" value="ECO:0007669"/>
    <property type="project" value="InterPro"/>
</dbReference>
<evidence type="ECO:0000256" key="1">
    <source>
        <dbReference type="ARBA" id="ARBA00004167"/>
    </source>
</evidence>
<dbReference type="SMART" id="SM00112">
    <property type="entry name" value="CA"/>
    <property type="match status" value="5"/>
</dbReference>
<dbReference type="Gene3D" id="2.150.10.10">
    <property type="entry name" value="Serralysin-like metalloprotease, C-terminal"/>
    <property type="match status" value="1"/>
</dbReference>
<comment type="caution">
    <text evidence="6">The sequence shown here is derived from an EMBL/GenBank/DDBJ whole genome shotgun (WGS) entry which is preliminary data.</text>
</comment>
<gene>
    <name evidence="6" type="ORF">JKG68_26510</name>
</gene>
<dbReference type="InterPro" id="IPR015919">
    <property type="entry name" value="Cadherin-like_sf"/>
</dbReference>
<dbReference type="InterPro" id="IPR011049">
    <property type="entry name" value="Serralysin-like_metalloprot_C"/>
</dbReference>
<dbReference type="CDD" id="cd11304">
    <property type="entry name" value="Cadherin_repeat"/>
    <property type="match status" value="6"/>
</dbReference>
<dbReference type="AlphaFoldDB" id="A0A937CYW6"/>
<comment type="subcellular location">
    <subcellularLocation>
        <location evidence="1">Membrane</location>
        <topology evidence="1">Single-pass membrane protein</topology>
    </subcellularLocation>
</comment>
<dbReference type="EMBL" id="JAEQMY010000085">
    <property type="protein sequence ID" value="MBL0407473.1"/>
    <property type="molecule type" value="Genomic_DNA"/>
</dbReference>
<dbReference type="GO" id="GO:0005886">
    <property type="term" value="C:plasma membrane"/>
    <property type="evidence" value="ECO:0007669"/>
    <property type="project" value="TreeGrafter"/>
</dbReference>
<dbReference type="PROSITE" id="PS00330">
    <property type="entry name" value="HEMOLYSIN_CALCIUM"/>
    <property type="match status" value="1"/>
</dbReference>
<accession>A0A937CYW6</accession>
<dbReference type="InterPro" id="IPR050174">
    <property type="entry name" value="Protocadherin/Cadherin-CA"/>
</dbReference>
<keyword evidence="4" id="KW-0325">Glycoprotein</keyword>
<dbReference type="SUPFAM" id="SSF51120">
    <property type="entry name" value="beta-Roll"/>
    <property type="match status" value="1"/>
</dbReference>
<feature type="domain" description="Cadherin" evidence="5">
    <location>
        <begin position="212"/>
        <end position="309"/>
    </location>
</feature>
<sequence length="856" mass="91180">MATILLTSNTIAENTEGQVRIGTLSIQDRPDETFIFTLDSELFEVVPDGEGSYGLCLKSGVTLDFESDPQFELAITVTDGAGDPVEVDPVIVDVTDVNEAPTDIAILGGSVADNADLGTLVATLQGEDPDEGDALTYTFVKSGQDHTEQSHAMFEIVGDEIQVKGDLSVGTHSLWVKVTDSGNPALSYVQEITLTVTVGNELPEVTFDLADVPEGAGAGTVVGTLAVSDPDGDDVTYSLVELDENGIERPSTMFRLDENGNVLVMDGVKLFQKDGAYPSFTVKASDGVDTIRSTYEVLLAENQEPVPAFESEELSRVVQEGTLVGVLSAYDEESDTVIFALEGVSADLLDLQDNGDGTWNVVVKAGVTLKYPDHTGFTVAVSDGINSFTETFHFNYLNEKPTISFEAAEVVDGAKAGTVVGTLTVSDAEGYDVEPILSSASAAVFDLVDNDDGTWSVVTRSRLDKNNSAQLEFTVTASDDENSVVETYELAIGDNQDPVVSSTPRRVVEGSGAGTIVGTVAAEDPEGDELKYSLVGSSAQLFELKKNGGSYDIVLRAGKALDFENQDHHFVQMKVSDGINTVEETLYLELVNVNEDPAVTYTAVQVNEGDRGGIVVGRLFATDPEGDDVSYELSEGAELFDLVDRGNGRYDIVTLDDVKLDYENKAHHALRIIASDGENELSKYLKLDMTDQVDLVIGSKRSDSLKGGTGSDILKGLAGNDTLSGGSGDDWLYGSSGKDILTGDKGKDVFVFDTKPSKKTNLDTVADFDVKDDAIWLDNKVFTKLGKAGSAAAPATLGKGFFKVGDKARDKDDHLVYNKKTGILSYDADGSGSKAGVEIAQLKKGLALKAADFFVI</sequence>
<dbReference type="PANTHER" id="PTHR24028">
    <property type="entry name" value="CADHERIN-87A"/>
    <property type="match status" value="1"/>
</dbReference>
<evidence type="ECO:0000256" key="3">
    <source>
        <dbReference type="ARBA" id="ARBA00022989"/>
    </source>
</evidence>
<organism evidence="6 7">
    <name type="scientific">Microvirga aerilata</name>
    <dbReference type="NCBI Taxonomy" id="670292"/>
    <lineage>
        <taxon>Bacteria</taxon>
        <taxon>Pseudomonadati</taxon>
        <taxon>Pseudomonadota</taxon>
        <taxon>Alphaproteobacteria</taxon>
        <taxon>Hyphomicrobiales</taxon>
        <taxon>Methylobacteriaceae</taxon>
        <taxon>Microvirga</taxon>
    </lineage>
</organism>
<evidence type="ECO:0000256" key="2">
    <source>
        <dbReference type="ARBA" id="ARBA00022692"/>
    </source>
</evidence>
<evidence type="ECO:0000259" key="5">
    <source>
        <dbReference type="PROSITE" id="PS50268"/>
    </source>
</evidence>
<dbReference type="Gene3D" id="2.60.40.60">
    <property type="entry name" value="Cadherins"/>
    <property type="match status" value="6"/>
</dbReference>
<reference evidence="6" key="1">
    <citation type="submission" date="2021-01" db="EMBL/GenBank/DDBJ databases">
        <title>Microvirga sp.</title>
        <authorList>
            <person name="Kim M.K."/>
        </authorList>
    </citation>
    <scope>NUCLEOTIDE SEQUENCE</scope>
    <source>
        <strain evidence="6">5420S-16</strain>
    </source>
</reference>
<dbReference type="RefSeq" id="WP_202064749.1">
    <property type="nucleotide sequence ID" value="NZ_JAEQMY010000085.1"/>
</dbReference>
<evidence type="ECO:0000256" key="4">
    <source>
        <dbReference type="ARBA" id="ARBA00023180"/>
    </source>
</evidence>
<dbReference type="PROSITE" id="PS50268">
    <property type="entry name" value="CADHERIN_2"/>
    <property type="match status" value="3"/>
</dbReference>
<protein>
    <recommendedName>
        <fullName evidence="5">Cadherin domain-containing protein</fullName>
    </recommendedName>
</protein>
<dbReference type="InterPro" id="IPR018511">
    <property type="entry name" value="Hemolysin-typ_Ca-bd_CS"/>
</dbReference>
<keyword evidence="3" id="KW-0472">Membrane</keyword>
<keyword evidence="3" id="KW-1133">Transmembrane helix</keyword>
<feature type="domain" description="Cadherin" evidence="5">
    <location>
        <begin position="110"/>
        <end position="205"/>
    </location>
</feature>
<dbReference type="Pfam" id="PF00353">
    <property type="entry name" value="HemolysinCabind"/>
    <property type="match status" value="1"/>
</dbReference>
<dbReference type="InterPro" id="IPR001343">
    <property type="entry name" value="Hemolysn_Ca-bd"/>
</dbReference>
<keyword evidence="2" id="KW-0812">Transmembrane</keyword>
<name>A0A937CYW6_9HYPH</name>
<dbReference type="PANTHER" id="PTHR24028:SF328">
    <property type="entry name" value="CADHERIN-3"/>
    <property type="match status" value="1"/>
</dbReference>
<dbReference type="Proteomes" id="UP000605848">
    <property type="component" value="Unassembled WGS sequence"/>
</dbReference>
<dbReference type="PRINTS" id="PR00313">
    <property type="entry name" value="CABNDNGRPT"/>
</dbReference>
<dbReference type="GO" id="GO:0007156">
    <property type="term" value="P:homophilic cell adhesion via plasma membrane adhesion molecules"/>
    <property type="evidence" value="ECO:0007669"/>
    <property type="project" value="InterPro"/>
</dbReference>
<evidence type="ECO:0000313" key="7">
    <source>
        <dbReference type="Proteomes" id="UP000605848"/>
    </source>
</evidence>
<dbReference type="SUPFAM" id="SSF49313">
    <property type="entry name" value="Cadherin-like"/>
    <property type="match status" value="4"/>
</dbReference>